<reference evidence="1" key="1">
    <citation type="submission" date="2015-12" db="EMBL/GenBank/DDBJ databases">
        <title>Update maize B73 reference genome by single molecule sequencing technologies.</title>
        <authorList>
            <consortium name="Maize Genome Sequencing Project"/>
            <person name="Ware D."/>
        </authorList>
    </citation>
    <scope>NUCLEOTIDE SEQUENCE [LARGE SCALE GENOMIC DNA]</scope>
    <source>
        <tissue evidence="1">Seedling</tissue>
    </source>
</reference>
<name>A0A1D6K7Z6_MAIZE</name>
<accession>A0A1D6K7Z6</accession>
<dbReference type="EMBL" id="CM007647">
    <property type="protein sequence ID" value="ONL99666.1"/>
    <property type="molecule type" value="Genomic_DNA"/>
</dbReference>
<protein>
    <submittedName>
        <fullName evidence="1">Complex 1 protein containing protein</fullName>
    </submittedName>
</protein>
<dbReference type="AlphaFoldDB" id="A0A1D6K7Z6"/>
<sequence>MIWPPAQSCLVFRSRFWRCTGDSFGQHALRPLKNAAGSSLLSLQSSVTTQGVLTVGTLYT</sequence>
<proteinExistence type="predicted"/>
<evidence type="ECO:0000313" key="1">
    <source>
        <dbReference type="EMBL" id="ONL99666.1"/>
    </source>
</evidence>
<organism evidence="1">
    <name type="scientific">Zea mays</name>
    <name type="common">Maize</name>
    <dbReference type="NCBI Taxonomy" id="4577"/>
    <lineage>
        <taxon>Eukaryota</taxon>
        <taxon>Viridiplantae</taxon>
        <taxon>Streptophyta</taxon>
        <taxon>Embryophyta</taxon>
        <taxon>Tracheophyta</taxon>
        <taxon>Spermatophyta</taxon>
        <taxon>Magnoliopsida</taxon>
        <taxon>Liliopsida</taxon>
        <taxon>Poales</taxon>
        <taxon>Poaceae</taxon>
        <taxon>PACMAD clade</taxon>
        <taxon>Panicoideae</taxon>
        <taxon>Andropogonodae</taxon>
        <taxon>Andropogoneae</taxon>
        <taxon>Tripsacinae</taxon>
        <taxon>Zea</taxon>
    </lineage>
</organism>
<gene>
    <name evidence="1" type="ORF">ZEAMMB73_Zm00001d029826</name>
</gene>